<dbReference type="Proteomes" id="UP000235388">
    <property type="component" value="Unassembled WGS sequence"/>
</dbReference>
<evidence type="ECO:0000259" key="3">
    <source>
        <dbReference type="Pfam" id="PF10342"/>
    </source>
</evidence>
<dbReference type="Proteomes" id="UP000235392">
    <property type="component" value="Unassembled WGS sequence"/>
</dbReference>
<evidence type="ECO:0000313" key="8">
    <source>
        <dbReference type="Proteomes" id="UP000235392"/>
    </source>
</evidence>
<feature type="domain" description="Yeast cell wall synthesis Kre9/Knh1-like N-terminal" evidence="3">
    <location>
        <begin position="16"/>
        <end position="107"/>
    </location>
</feature>
<accession>A0A2N5TUH0</accession>
<dbReference type="OrthoDB" id="2432613at2759"/>
<proteinExistence type="predicted"/>
<keyword evidence="7" id="KW-1185">Reference proteome</keyword>
<comment type="caution">
    <text evidence="5">The sequence shown here is derived from an EMBL/GenBank/DDBJ whole genome shotgun (WGS) entry which is preliminary data.</text>
</comment>
<dbReference type="EMBL" id="PGCJ01000054">
    <property type="protein sequence ID" value="PLW53925.1"/>
    <property type="molecule type" value="Genomic_DNA"/>
</dbReference>
<organism evidence="5 8">
    <name type="scientific">Puccinia coronata f. sp. avenae</name>
    <dbReference type="NCBI Taxonomy" id="200324"/>
    <lineage>
        <taxon>Eukaryota</taxon>
        <taxon>Fungi</taxon>
        <taxon>Dikarya</taxon>
        <taxon>Basidiomycota</taxon>
        <taxon>Pucciniomycotina</taxon>
        <taxon>Pucciniomycetes</taxon>
        <taxon>Pucciniales</taxon>
        <taxon>Pucciniaceae</taxon>
        <taxon>Puccinia</taxon>
    </lineage>
</organism>
<dbReference type="PANTHER" id="PTHR40633:SF1">
    <property type="entry name" value="GPI ANCHORED SERINE-THREONINE RICH PROTEIN (AFU_ORTHOLOGUE AFUA_1G03630)"/>
    <property type="match status" value="1"/>
</dbReference>
<dbReference type="Pfam" id="PF10342">
    <property type="entry name" value="Kre9_KNH"/>
    <property type="match status" value="1"/>
</dbReference>
<dbReference type="STRING" id="200324.A0A2N5TUH0"/>
<evidence type="ECO:0000313" key="4">
    <source>
        <dbReference type="EMBL" id="PLW10161.1"/>
    </source>
</evidence>
<protein>
    <recommendedName>
        <fullName evidence="3">Yeast cell wall synthesis Kre9/Knh1-like N-terminal domain-containing protein</fullName>
    </recommendedName>
</protein>
<dbReference type="InterPro" id="IPR052982">
    <property type="entry name" value="SRP1/TIP1-like"/>
</dbReference>
<dbReference type="InterPro" id="IPR018466">
    <property type="entry name" value="Kre9/Knh1-like_N"/>
</dbReference>
<reference evidence="7 8" key="1">
    <citation type="submission" date="2017-11" db="EMBL/GenBank/DDBJ databases">
        <title>De novo assembly and phasing of dikaryotic genomes from two isolates of Puccinia coronata f. sp. avenae, the causal agent of oat crown rust.</title>
        <authorList>
            <person name="Miller M.E."/>
            <person name="Zhang Y."/>
            <person name="Omidvar V."/>
            <person name="Sperschneider J."/>
            <person name="Schwessinger B."/>
            <person name="Raley C."/>
            <person name="Palmer J.M."/>
            <person name="Garnica D."/>
            <person name="Upadhyaya N."/>
            <person name="Rathjen J."/>
            <person name="Taylor J.M."/>
            <person name="Park R.F."/>
            <person name="Dodds P.N."/>
            <person name="Hirsch C.D."/>
            <person name="Kianian S.F."/>
            <person name="Figueroa M."/>
        </authorList>
    </citation>
    <scope>NUCLEOTIDE SEQUENCE [LARGE SCALE GENOMIC DNA]</scope>
    <source>
        <strain evidence="4">12NC29</strain>
        <strain evidence="5">12SD80</strain>
    </source>
</reference>
<evidence type="ECO:0000256" key="1">
    <source>
        <dbReference type="ARBA" id="ARBA00022729"/>
    </source>
</evidence>
<keyword evidence="1" id="KW-0732">Signal</keyword>
<evidence type="ECO:0000313" key="7">
    <source>
        <dbReference type="Proteomes" id="UP000235388"/>
    </source>
</evidence>
<dbReference type="EMBL" id="PGCJ01001072">
    <property type="protein sequence ID" value="PLW10161.1"/>
    <property type="molecule type" value="Genomic_DNA"/>
</dbReference>
<feature type="region of interest" description="Disordered" evidence="2">
    <location>
        <begin position="108"/>
        <end position="138"/>
    </location>
</feature>
<evidence type="ECO:0000313" key="5">
    <source>
        <dbReference type="EMBL" id="PLW29152.1"/>
    </source>
</evidence>
<dbReference type="EMBL" id="PGCI01000340">
    <property type="protein sequence ID" value="PLW29152.1"/>
    <property type="molecule type" value="Genomic_DNA"/>
</dbReference>
<dbReference type="PANTHER" id="PTHR40633">
    <property type="entry name" value="MATRIX PROTEIN, PUTATIVE (AFU_ORTHOLOGUE AFUA_8G05410)-RELATED"/>
    <property type="match status" value="1"/>
</dbReference>
<evidence type="ECO:0000256" key="2">
    <source>
        <dbReference type="SAM" id="MobiDB-lite"/>
    </source>
</evidence>
<name>A0A2N5TUH0_9BASI</name>
<evidence type="ECO:0000313" key="6">
    <source>
        <dbReference type="EMBL" id="PLW53925.1"/>
    </source>
</evidence>
<gene>
    <name evidence="6" type="ORF">PCANC_03729</name>
    <name evidence="4" type="ORF">PCANC_14920</name>
    <name evidence="5" type="ORF">PCASD_10940</name>
</gene>
<sequence>MAVLGTTYCAVTPTAPGPKQVFKEGQNCTLSWTLDTSNKWKNFSVDLMSGSNFQMNIVTNVFKRMDGTKGRTSFSWTCPQVIPNSAIYFYQFNQVGQDSGWTTRFTIASPSGKTTPPEHAKQPDGKAIPWGVGGLRTK</sequence>
<dbReference type="AlphaFoldDB" id="A0A2N5TUH0"/>